<accession>A0A1H0F1S5</accession>
<dbReference type="STRING" id="416873.SAMN04487951_10984"/>
<proteinExistence type="predicted"/>
<gene>
    <name evidence="1" type="ORF">SAMN04487951_10984</name>
</gene>
<dbReference type="EMBL" id="FNII01000009">
    <property type="protein sequence ID" value="SDN88561.1"/>
    <property type="molecule type" value="Genomic_DNA"/>
</dbReference>
<evidence type="ECO:0000313" key="2">
    <source>
        <dbReference type="Proteomes" id="UP000199677"/>
    </source>
</evidence>
<dbReference type="Proteomes" id="UP000199677">
    <property type="component" value="Unassembled WGS sequence"/>
</dbReference>
<dbReference type="Pfam" id="PF12487">
    <property type="entry name" value="DUF3703"/>
    <property type="match status" value="1"/>
</dbReference>
<evidence type="ECO:0008006" key="3">
    <source>
        <dbReference type="Google" id="ProtNLM"/>
    </source>
</evidence>
<name>A0A1H0F1S5_9GAMM</name>
<evidence type="ECO:0000313" key="1">
    <source>
        <dbReference type="EMBL" id="SDN88561.1"/>
    </source>
</evidence>
<sequence>MTCCRVAEGEVLTGSPTHNQAKHGDSFSVATATLRVLAALYPYEEGLMQGTFTQRVAFYVEAELSSAREASSAGDPQQEFSHLERAHVLGQESTYWHVRIHVLMLAWAIRNGSIREALGQLFRIVGAATKTAFGLVPQGNTGGANVSSFKKMPINKDLAALIQKAKAGV</sequence>
<reference evidence="2" key="1">
    <citation type="submission" date="2016-10" db="EMBL/GenBank/DDBJ databases">
        <authorList>
            <person name="Varghese N."/>
            <person name="Submissions S."/>
        </authorList>
    </citation>
    <scope>NUCLEOTIDE SEQUENCE [LARGE SCALE GENOMIC DNA]</scope>
    <source>
        <strain evidence="2">CGMCC 1.6494</strain>
    </source>
</reference>
<dbReference type="InterPro" id="IPR022172">
    <property type="entry name" value="DUF3703"/>
</dbReference>
<dbReference type="AlphaFoldDB" id="A0A1H0F1S5"/>
<protein>
    <recommendedName>
        <fullName evidence="3">DUF3703 domain-containing protein</fullName>
    </recommendedName>
</protein>
<keyword evidence="2" id="KW-1185">Reference proteome</keyword>
<organism evidence="1 2">
    <name type="scientific">Vreelandella arcis</name>
    <dbReference type="NCBI Taxonomy" id="416873"/>
    <lineage>
        <taxon>Bacteria</taxon>
        <taxon>Pseudomonadati</taxon>
        <taxon>Pseudomonadota</taxon>
        <taxon>Gammaproteobacteria</taxon>
        <taxon>Oceanospirillales</taxon>
        <taxon>Halomonadaceae</taxon>
        <taxon>Vreelandella</taxon>
    </lineage>
</organism>